<feature type="coiled-coil region" evidence="1">
    <location>
        <begin position="58"/>
        <end position="147"/>
    </location>
</feature>
<feature type="compositionally biased region" description="Basic and acidic residues" evidence="2">
    <location>
        <begin position="580"/>
        <end position="589"/>
    </location>
</feature>
<evidence type="ECO:0000313" key="3">
    <source>
        <dbReference type="EMBL" id="CAH3109774.1"/>
    </source>
</evidence>
<accession>A0ABN8NHU0</accession>
<evidence type="ECO:0000313" key="4">
    <source>
        <dbReference type="Proteomes" id="UP001159405"/>
    </source>
</evidence>
<protein>
    <submittedName>
        <fullName evidence="3">Uncharacterized protein</fullName>
    </submittedName>
</protein>
<proteinExistence type="predicted"/>
<name>A0ABN8NHU0_9CNID</name>
<feature type="compositionally biased region" description="Basic and acidic residues" evidence="2">
    <location>
        <begin position="264"/>
        <end position="297"/>
    </location>
</feature>
<comment type="caution">
    <text evidence="3">The sequence shown here is derived from an EMBL/GenBank/DDBJ whole genome shotgun (WGS) entry which is preliminary data.</text>
</comment>
<feature type="compositionally biased region" description="Basic and acidic residues" evidence="2">
    <location>
        <begin position="310"/>
        <end position="337"/>
    </location>
</feature>
<feature type="compositionally biased region" description="Basic and acidic residues" evidence="2">
    <location>
        <begin position="487"/>
        <end position="496"/>
    </location>
</feature>
<gene>
    <name evidence="3" type="ORF">PLOB_00018852</name>
</gene>
<feature type="compositionally biased region" description="Polar residues" evidence="2">
    <location>
        <begin position="877"/>
        <end position="888"/>
    </location>
</feature>
<sequence length="958" mass="108945">MAEMAGIEEGFPWFSADLRILEAEYEKSKLRVFQDTLLCKRSMVELELLIKNERLQKNVRVNKKIRKHESQLQEQLEALSIELQSTTKQLQTAQETLQDEKVHQDLERKKLEDRMNSKMEMRIEKQRESAVQRENLLQKEIKSWQEKHLQTFKEVEDLRMELGRKNKAVKSKAIQTRVTVEDASTMAQVDLQTCDVGVQALEMIGDVRKPDDNVHRIAEDARTNDGHVYMIDECVRKNYEYTPENGEDGRKIYKDLQETDKVRNRGEVIKSRMDESFRRRKRVPEPEERTNDKRDVKNAQPAKNKGRQNKRNEKKTNKGEDAANEVIAKKKDEENPKVSRKRKPLKMEAGMDSINAMVEDNDKDVRKRAKAGSAWLLSSTSREEDIPPLEYSKTPGRLRKKSDESSQSWEKITDKEVVAYSGEEIAGLATETSASEKSSKCSFGKLSQLTVCIEDVGPKRGLKVNENGAEVEEVSHKENTDDDKELTEESSRPALEKDEECSLGLRYRQKPLEGKPTGPRRKNAFEIEENQDSNKVQNKNKKARKVKEKGGNKKRKETKKVKSAKEKDCEDTIPDEEKGEYEKTRDKGGRALRKRTAQKRNCDVGLDPSIKGQVEDIKTLGTETRQEPDDKGTIATKKNDKMDERCLKGHEPVMSHMSSPQAKKLTREPELSSHEIDPPVDENPVTSCDTSQQPETEIQGGLNEENNKVAEGELLMDYNSAQGGSDKRDNRIKEAGKKTKRDYFHKELGKKESRKSPIDGKNEINAAEKEKENQNIDLCLTKCEDARQTGKNSEHDNANVSKEKDTDVVNKDSSESSTREIVQSPIFPDTFQSKRKGSKHPCGKTKTFLKEKALNGEARGKKRKPTSSMSEVLPPADQQSCGSDATTSTEMCSMLDNTKKRKTLFNSRENSLMVPNAKVQMSFANTTLSSKSRTSTGIPPSLSAFMRSFIAPKLKKSH</sequence>
<keyword evidence="4" id="KW-1185">Reference proteome</keyword>
<feature type="compositionally biased region" description="Basic and acidic residues" evidence="2">
    <location>
        <begin position="613"/>
        <end position="653"/>
    </location>
</feature>
<feature type="compositionally biased region" description="Basic and acidic residues" evidence="2">
    <location>
        <begin position="782"/>
        <end position="818"/>
    </location>
</feature>
<dbReference type="Proteomes" id="UP001159405">
    <property type="component" value="Unassembled WGS sequence"/>
</dbReference>
<reference evidence="3 4" key="1">
    <citation type="submission" date="2022-05" db="EMBL/GenBank/DDBJ databases">
        <authorList>
            <consortium name="Genoscope - CEA"/>
            <person name="William W."/>
        </authorList>
    </citation>
    <scope>NUCLEOTIDE SEQUENCE [LARGE SCALE GENOMIC DNA]</scope>
</reference>
<feature type="region of interest" description="Disordered" evidence="2">
    <location>
        <begin position="457"/>
        <end position="888"/>
    </location>
</feature>
<feature type="compositionally biased region" description="Basic residues" evidence="2">
    <location>
        <begin position="833"/>
        <end position="843"/>
    </location>
</feature>
<dbReference type="EMBL" id="CALNXK010000022">
    <property type="protein sequence ID" value="CAH3109774.1"/>
    <property type="molecule type" value="Genomic_DNA"/>
</dbReference>
<feature type="compositionally biased region" description="Polar residues" evidence="2">
    <location>
        <begin position="684"/>
        <end position="696"/>
    </location>
</feature>
<feature type="compositionally biased region" description="Basic and acidic residues" evidence="2">
    <location>
        <begin position="665"/>
        <end position="677"/>
    </location>
</feature>
<feature type="compositionally biased region" description="Basic and acidic residues" evidence="2">
    <location>
        <begin position="725"/>
        <end position="774"/>
    </location>
</feature>
<evidence type="ECO:0000256" key="1">
    <source>
        <dbReference type="SAM" id="Coils"/>
    </source>
</evidence>
<feature type="compositionally biased region" description="Basic residues" evidence="2">
    <location>
        <begin position="538"/>
        <end position="562"/>
    </location>
</feature>
<evidence type="ECO:0000256" key="2">
    <source>
        <dbReference type="SAM" id="MobiDB-lite"/>
    </source>
</evidence>
<feature type="region of interest" description="Disordered" evidence="2">
    <location>
        <begin position="264"/>
        <end position="410"/>
    </location>
</feature>
<organism evidence="3 4">
    <name type="scientific">Porites lobata</name>
    <dbReference type="NCBI Taxonomy" id="104759"/>
    <lineage>
        <taxon>Eukaryota</taxon>
        <taxon>Metazoa</taxon>
        <taxon>Cnidaria</taxon>
        <taxon>Anthozoa</taxon>
        <taxon>Hexacorallia</taxon>
        <taxon>Scleractinia</taxon>
        <taxon>Fungiina</taxon>
        <taxon>Poritidae</taxon>
        <taxon>Porites</taxon>
    </lineage>
</organism>
<keyword evidence="1" id="KW-0175">Coiled coil</keyword>